<proteinExistence type="predicted"/>
<organism evidence="3">
    <name type="scientific">Odontella aurita</name>
    <dbReference type="NCBI Taxonomy" id="265563"/>
    <lineage>
        <taxon>Eukaryota</taxon>
        <taxon>Sar</taxon>
        <taxon>Stramenopiles</taxon>
        <taxon>Ochrophyta</taxon>
        <taxon>Bacillariophyta</taxon>
        <taxon>Mediophyceae</taxon>
        <taxon>Biddulphiophycidae</taxon>
        <taxon>Eupodiscales</taxon>
        <taxon>Odontellaceae</taxon>
        <taxon>Odontella</taxon>
    </lineage>
</organism>
<reference evidence="3" key="1">
    <citation type="submission" date="2021-01" db="EMBL/GenBank/DDBJ databases">
        <authorList>
            <person name="Corre E."/>
            <person name="Pelletier E."/>
            <person name="Niang G."/>
            <person name="Scheremetjew M."/>
            <person name="Finn R."/>
            <person name="Kale V."/>
            <person name="Holt S."/>
            <person name="Cochrane G."/>
            <person name="Meng A."/>
            <person name="Brown T."/>
            <person name="Cohen L."/>
        </authorList>
    </citation>
    <scope>NUCLEOTIDE SEQUENCE</scope>
    <source>
        <strain evidence="3">Isolate 1302-5</strain>
    </source>
</reference>
<accession>A0A7S4MGH1</accession>
<evidence type="ECO:0000313" key="3">
    <source>
        <dbReference type="EMBL" id="CAE2220657.1"/>
    </source>
</evidence>
<name>A0A7S4MGH1_9STRA</name>
<feature type="compositionally biased region" description="Basic residues" evidence="1">
    <location>
        <begin position="87"/>
        <end position="97"/>
    </location>
</feature>
<feature type="chain" id="PRO_5031296152" description="Tim44-like domain-containing protein" evidence="2">
    <location>
        <begin position="25"/>
        <end position="332"/>
    </location>
</feature>
<feature type="compositionally biased region" description="Acidic residues" evidence="1">
    <location>
        <begin position="124"/>
        <end position="134"/>
    </location>
</feature>
<dbReference type="EMBL" id="HBKQ01012090">
    <property type="protein sequence ID" value="CAE2220657.1"/>
    <property type="molecule type" value="Transcribed_RNA"/>
</dbReference>
<dbReference type="PROSITE" id="PS51257">
    <property type="entry name" value="PROKAR_LIPOPROTEIN"/>
    <property type="match status" value="1"/>
</dbReference>
<feature type="signal peptide" evidence="2">
    <location>
        <begin position="1"/>
        <end position="24"/>
    </location>
</feature>
<evidence type="ECO:0000256" key="2">
    <source>
        <dbReference type="SAM" id="SignalP"/>
    </source>
</evidence>
<sequence>MTGTKRRRATAAVCVTLLACPAMSFTPSSPLLAPMPSIFPGKNSMLDYPHHGSECLPLHVSLNDDEEEEKGGNGVGTTRNARDRIDRKHPKRRRRTAQRRENAVARSRRSRVENLPPSLLDGQLTDDENPDDDMMVQPAANQTPDPQLEDAIDSFLRGEYDRPFSEDAPAPHPGLGPGQAVDAALRSLRDLDTPEPSHGAAVFLRFCAPLSRGDRWGGGDTAGSASAADPWREVLRGAITPTMLARRMRASEFAGLLDWERLDVTGGLSIPTTREQLGLGTTVAFVNAAVFFGDGVEPSMIQFTLRKIGGVWLIDTAVISKKEWFVWDEANL</sequence>
<gene>
    <name evidence="3" type="ORF">OAUR00152_LOCUS8216</name>
</gene>
<keyword evidence="2" id="KW-0732">Signal</keyword>
<evidence type="ECO:0000256" key="1">
    <source>
        <dbReference type="SAM" id="MobiDB-lite"/>
    </source>
</evidence>
<dbReference type="AlphaFoldDB" id="A0A7S4MGH1"/>
<evidence type="ECO:0008006" key="4">
    <source>
        <dbReference type="Google" id="ProtNLM"/>
    </source>
</evidence>
<feature type="region of interest" description="Disordered" evidence="1">
    <location>
        <begin position="62"/>
        <end position="147"/>
    </location>
</feature>
<protein>
    <recommendedName>
        <fullName evidence="4">Tim44-like domain-containing protein</fullName>
    </recommendedName>
</protein>